<dbReference type="GO" id="GO:0008234">
    <property type="term" value="F:cysteine-type peptidase activity"/>
    <property type="evidence" value="ECO:0007669"/>
    <property type="project" value="UniProtKB-KW"/>
</dbReference>
<evidence type="ECO:0000313" key="7">
    <source>
        <dbReference type="Proteomes" id="UP000233535"/>
    </source>
</evidence>
<proteinExistence type="inferred from homology"/>
<evidence type="ECO:0000256" key="3">
    <source>
        <dbReference type="ARBA" id="ARBA00022801"/>
    </source>
</evidence>
<dbReference type="InterPro" id="IPR000064">
    <property type="entry name" value="NLP_P60_dom"/>
</dbReference>
<dbReference type="PROSITE" id="PS51257">
    <property type="entry name" value="PROKAR_LIPOPROTEIN"/>
    <property type="match status" value="1"/>
</dbReference>
<comment type="caution">
    <text evidence="6">The sequence shown here is derived from an EMBL/GenBank/DDBJ whole genome shotgun (WGS) entry which is preliminary data.</text>
</comment>
<dbReference type="Pfam" id="PF00877">
    <property type="entry name" value="NLPC_P60"/>
    <property type="match status" value="1"/>
</dbReference>
<dbReference type="Proteomes" id="UP000233535">
    <property type="component" value="Unassembled WGS sequence"/>
</dbReference>
<name>A0A2N3HXU3_9BACT</name>
<feature type="domain" description="NlpC/P60" evidence="5">
    <location>
        <begin position="97"/>
        <end position="177"/>
    </location>
</feature>
<keyword evidence="3" id="KW-0378">Hydrolase</keyword>
<dbReference type="SUPFAM" id="SSF54001">
    <property type="entry name" value="Cysteine proteinases"/>
    <property type="match status" value="1"/>
</dbReference>
<evidence type="ECO:0000259" key="5">
    <source>
        <dbReference type="Pfam" id="PF00877"/>
    </source>
</evidence>
<evidence type="ECO:0000313" key="6">
    <source>
        <dbReference type="EMBL" id="PKQ62879.1"/>
    </source>
</evidence>
<dbReference type="AlphaFoldDB" id="A0A2N3HXU3"/>
<reference evidence="6 7" key="1">
    <citation type="journal article" date="2017" name="Front. Microbiol.">
        <title>Labilibaculum manganireducens gen. nov., sp. nov. and Labilibaculum filiforme sp. nov., Novel Bacteroidetes Isolated from Subsurface Sediments of the Baltic Sea.</title>
        <authorList>
            <person name="Vandieken V."/>
            <person name="Marshall I.P."/>
            <person name="Niemann H."/>
            <person name="Engelen B."/>
            <person name="Cypionka H."/>
        </authorList>
    </citation>
    <scope>NUCLEOTIDE SEQUENCE [LARGE SCALE GENOMIC DNA]</scope>
    <source>
        <strain evidence="6 7">59.16B</strain>
    </source>
</reference>
<dbReference type="OrthoDB" id="9807055at2"/>
<keyword evidence="7" id="KW-1185">Reference proteome</keyword>
<dbReference type="GO" id="GO:0006508">
    <property type="term" value="P:proteolysis"/>
    <property type="evidence" value="ECO:0007669"/>
    <property type="project" value="UniProtKB-KW"/>
</dbReference>
<sequence>MLRNNSSFSGKNEFGKLIPVLGLMICLCSLFSCGSKKIVHNTIYHDEPALVALKEKYASILHVEKEQIKNIGLYQNIDKWTMVKDSNMSKLGSLNVSFIQYLYYLNLRTKLPAELNELYEARKTYLFKDCHFLEEGDLVFFKENFREVKEVGFYLDNDVFVAADAGGDLRFHHLRDSINRFRVISNAKIIKDVE</sequence>
<keyword evidence="2" id="KW-0645">Protease</keyword>
<organism evidence="6 7">
    <name type="scientific">Labilibaculum filiforme</name>
    <dbReference type="NCBI Taxonomy" id="1940526"/>
    <lineage>
        <taxon>Bacteria</taxon>
        <taxon>Pseudomonadati</taxon>
        <taxon>Bacteroidota</taxon>
        <taxon>Bacteroidia</taxon>
        <taxon>Marinilabiliales</taxon>
        <taxon>Marinifilaceae</taxon>
        <taxon>Labilibaculum</taxon>
    </lineage>
</organism>
<keyword evidence="4" id="KW-0788">Thiol protease</keyword>
<evidence type="ECO:0000256" key="4">
    <source>
        <dbReference type="ARBA" id="ARBA00022807"/>
    </source>
</evidence>
<dbReference type="EMBL" id="MVDD01000007">
    <property type="protein sequence ID" value="PKQ62879.1"/>
    <property type="molecule type" value="Genomic_DNA"/>
</dbReference>
<evidence type="ECO:0000256" key="1">
    <source>
        <dbReference type="ARBA" id="ARBA00007074"/>
    </source>
</evidence>
<comment type="similarity">
    <text evidence="1">Belongs to the peptidase C40 family.</text>
</comment>
<dbReference type="RefSeq" id="WP_101261653.1">
    <property type="nucleotide sequence ID" value="NZ_MVDD01000007.1"/>
</dbReference>
<protein>
    <recommendedName>
        <fullName evidence="5">NlpC/P60 domain-containing protein</fullName>
    </recommendedName>
</protein>
<gene>
    <name evidence="6" type="ORF">BZG02_11845</name>
</gene>
<dbReference type="InterPro" id="IPR038765">
    <property type="entry name" value="Papain-like_cys_pep_sf"/>
</dbReference>
<accession>A0A2N3HXU3</accession>
<dbReference type="Gene3D" id="3.90.1720.10">
    <property type="entry name" value="endopeptidase domain like (from Nostoc punctiforme)"/>
    <property type="match status" value="1"/>
</dbReference>
<evidence type="ECO:0000256" key="2">
    <source>
        <dbReference type="ARBA" id="ARBA00022670"/>
    </source>
</evidence>